<gene>
    <name evidence="2" type="ordered locus">MS1010</name>
</gene>
<organism evidence="2 3">
    <name type="scientific">Mannheimia succiniciproducens (strain KCTC 0769BP / MBEL55E)</name>
    <dbReference type="NCBI Taxonomy" id="221988"/>
    <lineage>
        <taxon>Bacteria</taxon>
        <taxon>Pseudomonadati</taxon>
        <taxon>Pseudomonadota</taxon>
        <taxon>Gammaproteobacteria</taxon>
        <taxon>Pasteurellales</taxon>
        <taxon>Pasteurellaceae</taxon>
        <taxon>Basfia</taxon>
    </lineage>
</organism>
<feature type="domain" description="Transposase IS200-like" evidence="1">
    <location>
        <begin position="29"/>
        <end position="153"/>
    </location>
</feature>
<dbReference type="NCBIfam" id="NF047646">
    <property type="entry name" value="REP_Tyr_transpos"/>
    <property type="match status" value="1"/>
</dbReference>
<protein>
    <recommendedName>
        <fullName evidence="1">Transposase IS200-like domain-containing protein</fullName>
    </recommendedName>
</protein>
<dbReference type="Proteomes" id="UP000000607">
    <property type="component" value="Chromosome"/>
</dbReference>
<dbReference type="InterPro" id="IPR002686">
    <property type="entry name" value="Transposase_17"/>
</dbReference>
<sequence>MSHYIYLMQNGGINPTLRRNMPNYRRDFTTGGLYFFTVVLKDRSQDYLIKYINEFRQAYKITQERYPFETVAICVLPDHFHLLMQLPENDSNYSVRIGFLKSQFSKLLPLQCRKVSESDQKQGDAGIWLRRFWEHLIRNDEDLANHWDYIYYNPVKHGYVQYVKEWQFSSFHRDVDKGIYPKDWSGCPDLIIKGEM</sequence>
<name>Q65TU3_MANSM</name>
<dbReference type="AlphaFoldDB" id="Q65TU3"/>
<evidence type="ECO:0000259" key="1">
    <source>
        <dbReference type="SMART" id="SM01321"/>
    </source>
</evidence>
<dbReference type="InterPro" id="IPR052715">
    <property type="entry name" value="RAYT_transposase"/>
</dbReference>
<dbReference type="eggNOG" id="COG1943">
    <property type="taxonomic scope" value="Bacteria"/>
</dbReference>
<proteinExistence type="predicted"/>
<dbReference type="EMBL" id="AE016827">
    <property type="protein sequence ID" value="AAU37617.1"/>
    <property type="molecule type" value="Genomic_DNA"/>
</dbReference>
<dbReference type="HOGENOM" id="CLU_068226_6_0_6"/>
<dbReference type="PANTHER" id="PTHR36966">
    <property type="entry name" value="REP-ASSOCIATED TYROSINE TRANSPOSASE"/>
    <property type="match status" value="1"/>
</dbReference>
<dbReference type="GO" id="GO:0004803">
    <property type="term" value="F:transposase activity"/>
    <property type="evidence" value="ECO:0007669"/>
    <property type="project" value="InterPro"/>
</dbReference>
<dbReference type="GO" id="GO:0006313">
    <property type="term" value="P:DNA transposition"/>
    <property type="evidence" value="ECO:0007669"/>
    <property type="project" value="InterPro"/>
</dbReference>
<dbReference type="GO" id="GO:0043565">
    <property type="term" value="F:sequence-specific DNA binding"/>
    <property type="evidence" value="ECO:0007669"/>
    <property type="project" value="TreeGrafter"/>
</dbReference>
<evidence type="ECO:0000313" key="3">
    <source>
        <dbReference type="Proteomes" id="UP000000607"/>
    </source>
</evidence>
<keyword evidence="3" id="KW-1185">Reference proteome</keyword>
<evidence type="ECO:0000313" key="2">
    <source>
        <dbReference type="EMBL" id="AAU37617.1"/>
    </source>
</evidence>
<dbReference type="KEGG" id="msu:MS1010"/>
<dbReference type="Gene3D" id="3.30.70.1290">
    <property type="entry name" value="Transposase IS200-like"/>
    <property type="match status" value="1"/>
</dbReference>
<dbReference type="SMART" id="SM01321">
    <property type="entry name" value="Y1_Tnp"/>
    <property type="match status" value="1"/>
</dbReference>
<reference evidence="2 3" key="1">
    <citation type="journal article" date="2004" name="Nat. Biotechnol.">
        <title>The genome sequence of the capnophilic rumen bacterium Mannheimia succiniciproducens.</title>
        <authorList>
            <person name="Hong S.H."/>
            <person name="Kim J.S."/>
            <person name="Lee S.Y."/>
            <person name="In Y.H."/>
            <person name="Choi S.S."/>
            <person name="Rih J.-K."/>
            <person name="Kim C.H."/>
            <person name="Jeong H."/>
            <person name="Hur C.G."/>
            <person name="Kim J.J."/>
        </authorList>
    </citation>
    <scope>NUCLEOTIDE SEQUENCE [LARGE SCALE GENOMIC DNA]</scope>
    <source>
        <strain evidence="3">KCTC 0769BP / MBEL55E</strain>
    </source>
</reference>
<dbReference type="STRING" id="221988.MS1010"/>
<dbReference type="PANTHER" id="PTHR36966:SF1">
    <property type="entry name" value="REP-ASSOCIATED TYROSINE TRANSPOSASE"/>
    <property type="match status" value="1"/>
</dbReference>
<accession>Q65TU3</accession>
<dbReference type="SUPFAM" id="SSF143422">
    <property type="entry name" value="Transposase IS200-like"/>
    <property type="match status" value="1"/>
</dbReference>
<dbReference type="InterPro" id="IPR036515">
    <property type="entry name" value="Transposase_17_sf"/>
</dbReference>
<dbReference type="Pfam" id="PF01797">
    <property type="entry name" value="Y1_Tnp"/>
    <property type="match status" value="1"/>
</dbReference>